<dbReference type="EMBL" id="MUYU01000012">
    <property type="protein sequence ID" value="OOS24301.1"/>
    <property type="molecule type" value="Genomic_DNA"/>
</dbReference>
<reference evidence="2 3" key="1">
    <citation type="submission" date="2017-02" db="EMBL/GenBank/DDBJ databases">
        <title>Draft genome sequence of Moraxella pluranimalium CCUG 54913T type strain.</title>
        <authorList>
            <person name="Salva-Serra F."/>
            <person name="Engstrom-Jakobsson H."/>
            <person name="Thorell K."/>
            <person name="Jaen-Luchoro D."/>
            <person name="Gonzales-Siles L."/>
            <person name="Karlsson R."/>
            <person name="Yazdan S."/>
            <person name="Boulund F."/>
            <person name="Johnning A."/>
            <person name="Engstrand L."/>
            <person name="Kristiansson E."/>
            <person name="Moore E."/>
        </authorList>
    </citation>
    <scope>NUCLEOTIDE SEQUENCE [LARGE SCALE GENOMIC DNA]</scope>
    <source>
        <strain evidence="2 3">CCUG 54913</strain>
    </source>
</reference>
<dbReference type="Proteomes" id="UP000189800">
    <property type="component" value="Unassembled WGS sequence"/>
</dbReference>
<feature type="domain" description="Minor tail T" evidence="1">
    <location>
        <begin position="2"/>
        <end position="80"/>
    </location>
</feature>
<evidence type="ECO:0000259" key="1">
    <source>
        <dbReference type="Pfam" id="PF06223"/>
    </source>
</evidence>
<dbReference type="Pfam" id="PF06223">
    <property type="entry name" value="Phage_tail_T"/>
    <property type="match status" value="1"/>
</dbReference>
<evidence type="ECO:0000313" key="3">
    <source>
        <dbReference type="Proteomes" id="UP000189800"/>
    </source>
</evidence>
<dbReference type="InterPro" id="IPR009350">
    <property type="entry name" value="Phage_tail_T"/>
</dbReference>
<dbReference type="STRING" id="470453.B0680_05475"/>
<sequence>MSFAEFAEWQAYDELDPIGGYRIDANFAMLAYLQAGDKDKSLSDFILFDPHPMTDDEREQIEIERAKAQARAEVQAMIAMFNGKQA</sequence>
<gene>
    <name evidence="2" type="ORF">B0680_05475</name>
</gene>
<dbReference type="AlphaFoldDB" id="A0A1T0CQ68"/>
<name>A0A1T0CQ68_9GAMM</name>
<protein>
    <recommendedName>
        <fullName evidence="1">Minor tail T domain-containing protein</fullName>
    </recommendedName>
</protein>
<keyword evidence="3" id="KW-1185">Reference proteome</keyword>
<organism evidence="2 3">
    <name type="scientific">Moraxella pluranimalium</name>
    <dbReference type="NCBI Taxonomy" id="470453"/>
    <lineage>
        <taxon>Bacteria</taxon>
        <taxon>Pseudomonadati</taxon>
        <taxon>Pseudomonadota</taxon>
        <taxon>Gammaproteobacteria</taxon>
        <taxon>Moraxellales</taxon>
        <taxon>Moraxellaceae</taxon>
        <taxon>Moraxella</taxon>
    </lineage>
</organism>
<accession>A0A1T0CQ68</accession>
<proteinExistence type="predicted"/>
<comment type="caution">
    <text evidence="2">The sequence shown here is derived from an EMBL/GenBank/DDBJ whole genome shotgun (WGS) entry which is preliminary data.</text>
</comment>
<evidence type="ECO:0000313" key="2">
    <source>
        <dbReference type="EMBL" id="OOS24301.1"/>
    </source>
</evidence>